<dbReference type="Proteomes" id="UP000030528">
    <property type="component" value="Unassembled WGS sequence"/>
</dbReference>
<dbReference type="InterPro" id="IPR004360">
    <property type="entry name" value="Glyas_Fos-R_dOase_dom"/>
</dbReference>
<reference evidence="2 3" key="1">
    <citation type="submission" date="2013-08" db="EMBL/GenBank/DDBJ databases">
        <authorList>
            <person name="Huang J."/>
            <person name="Wang G."/>
        </authorList>
    </citation>
    <scope>NUCLEOTIDE SEQUENCE [LARGE SCALE GENOMIC DNA]</scope>
    <source>
        <strain evidence="2 3">JSM 076056</strain>
    </source>
</reference>
<accession>A0A0A5GDQ5</accession>
<organism evidence="2 3">
    <name type="scientific">Pontibacillus halophilus JSM 076056 = DSM 19796</name>
    <dbReference type="NCBI Taxonomy" id="1385510"/>
    <lineage>
        <taxon>Bacteria</taxon>
        <taxon>Bacillati</taxon>
        <taxon>Bacillota</taxon>
        <taxon>Bacilli</taxon>
        <taxon>Bacillales</taxon>
        <taxon>Bacillaceae</taxon>
        <taxon>Pontibacillus</taxon>
    </lineage>
</organism>
<dbReference type="AlphaFoldDB" id="A0A0A5GDQ5"/>
<keyword evidence="3" id="KW-1185">Reference proteome</keyword>
<dbReference type="STRING" id="1385510.GCA_000425205_02460"/>
<dbReference type="EMBL" id="AVPE01000010">
    <property type="protein sequence ID" value="KGX91346.1"/>
    <property type="molecule type" value="Genomic_DNA"/>
</dbReference>
<protein>
    <submittedName>
        <fullName evidence="2">Glutathione transferase</fullName>
    </submittedName>
</protein>
<evidence type="ECO:0000313" key="3">
    <source>
        <dbReference type="Proteomes" id="UP000030528"/>
    </source>
</evidence>
<dbReference type="InterPro" id="IPR037523">
    <property type="entry name" value="VOC_core"/>
</dbReference>
<comment type="caution">
    <text evidence="2">The sequence shown here is derived from an EMBL/GenBank/DDBJ whole genome shotgun (WGS) entry which is preliminary data.</text>
</comment>
<dbReference type="RefSeq" id="WP_036770023.1">
    <property type="nucleotide sequence ID" value="NZ_AULI01000010.1"/>
</dbReference>
<gene>
    <name evidence="2" type="ORF">N781_04600</name>
</gene>
<evidence type="ECO:0000313" key="2">
    <source>
        <dbReference type="EMBL" id="KGX91346.1"/>
    </source>
</evidence>
<sequence length="156" mass="17939">MIKGLYEAHLPVKDRKKALAFYEGLGLPLAFEGHRVTFVWIEKGKSWLGLWDSDEVNLPYHPSIRHIAFQVDKDDLRRSQEWLDELGIEVKTTFGVSPEDQPLVLSNLPHGHGAIYFDDPDGNSLELIPPLELDTYEEREIIPFEEWDRATQRGNG</sequence>
<dbReference type="Pfam" id="PF00903">
    <property type="entry name" value="Glyoxalase"/>
    <property type="match status" value="1"/>
</dbReference>
<keyword evidence="2" id="KW-0808">Transferase</keyword>
<dbReference type="eggNOG" id="COG0346">
    <property type="taxonomic scope" value="Bacteria"/>
</dbReference>
<dbReference type="Gene3D" id="3.10.180.10">
    <property type="entry name" value="2,3-Dihydroxybiphenyl 1,2-Dioxygenase, domain 1"/>
    <property type="match status" value="1"/>
</dbReference>
<feature type="domain" description="VOC" evidence="1">
    <location>
        <begin position="4"/>
        <end position="130"/>
    </location>
</feature>
<dbReference type="SUPFAM" id="SSF54593">
    <property type="entry name" value="Glyoxalase/Bleomycin resistance protein/Dihydroxybiphenyl dioxygenase"/>
    <property type="match status" value="1"/>
</dbReference>
<evidence type="ECO:0000259" key="1">
    <source>
        <dbReference type="PROSITE" id="PS51819"/>
    </source>
</evidence>
<dbReference type="GO" id="GO:0016740">
    <property type="term" value="F:transferase activity"/>
    <property type="evidence" value="ECO:0007669"/>
    <property type="project" value="UniProtKB-KW"/>
</dbReference>
<name>A0A0A5GDQ5_9BACI</name>
<dbReference type="CDD" id="cd06587">
    <property type="entry name" value="VOC"/>
    <property type="match status" value="1"/>
</dbReference>
<dbReference type="PROSITE" id="PS51819">
    <property type="entry name" value="VOC"/>
    <property type="match status" value="1"/>
</dbReference>
<proteinExistence type="predicted"/>
<dbReference type="InterPro" id="IPR029068">
    <property type="entry name" value="Glyas_Bleomycin-R_OHBP_Dase"/>
</dbReference>